<dbReference type="RefSeq" id="XP_040627832.1">
    <property type="nucleotide sequence ID" value="XM_040774469.1"/>
</dbReference>
<feature type="non-terminal residue" evidence="1">
    <location>
        <position position="51"/>
    </location>
</feature>
<keyword evidence="2" id="KW-1185">Reference proteome</keyword>
<dbReference type="HOGENOM" id="CLU_3111901_0_0_1"/>
<reference evidence="1 2" key="1">
    <citation type="journal article" date="2012" name="Science">
        <title>The Paleozoic origin of enzymatic lignin decomposition reconstructed from 31 fungal genomes.</title>
        <authorList>
            <person name="Floudas D."/>
            <person name="Binder M."/>
            <person name="Riley R."/>
            <person name="Barry K."/>
            <person name="Blanchette R.A."/>
            <person name="Henrissat B."/>
            <person name="Martinez A.T."/>
            <person name="Otillar R."/>
            <person name="Spatafora J.W."/>
            <person name="Yadav J.S."/>
            <person name="Aerts A."/>
            <person name="Benoit I."/>
            <person name="Boyd A."/>
            <person name="Carlson A."/>
            <person name="Copeland A."/>
            <person name="Coutinho P.M."/>
            <person name="de Vries R.P."/>
            <person name="Ferreira P."/>
            <person name="Findley K."/>
            <person name="Foster B."/>
            <person name="Gaskell J."/>
            <person name="Glotzer D."/>
            <person name="Gorecki P."/>
            <person name="Heitman J."/>
            <person name="Hesse C."/>
            <person name="Hori C."/>
            <person name="Igarashi K."/>
            <person name="Jurgens J.A."/>
            <person name="Kallen N."/>
            <person name="Kersten P."/>
            <person name="Kohler A."/>
            <person name="Kuees U."/>
            <person name="Kumar T.K.A."/>
            <person name="Kuo A."/>
            <person name="LaButti K."/>
            <person name="Larrondo L.F."/>
            <person name="Lindquist E."/>
            <person name="Ling A."/>
            <person name="Lombard V."/>
            <person name="Lucas S."/>
            <person name="Lundell T."/>
            <person name="Martin R."/>
            <person name="McLaughlin D.J."/>
            <person name="Morgenstern I."/>
            <person name="Morin E."/>
            <person name="Murat C."/>
            <person name="Nagy L.G."/>
            <person name="Nolan M."/>
            <person name="Ohm R.A."/>
            <person name="Patyshakuliyeva A."/>
            <person name="Rokas A."/>
            <person name="Ruiz-Duenas F.J."/>
            <person name="Sabat G."/>
            <person name="Salamov A."/>
            <person name="Samejima M."/>
            <person name="Schmutz J."/>
            <person name="Slot J.C."/>
            <person name="St John F."/>
            <person name="Stenlid J."/>
            <person name="Sun H."/>
            <person name="Sun S."/>
            <person name="Syed K."/>
            <person name="Tsang A."/>
            <person name="Wiebenga A."/>
            <person name="Young D."/>
            <person name="Pisabarro A."/>
            <person name="Eastwood D.C."/>
            <person name="Martin F."/>
            <person name="Cullen D."/>
            <person name="Grigoriev I.V."/>
            <person name="Hibbett D.S."/>
        </authorList>
    </citation>
    <scope>NUCLEOTIDE SEQUENCE [LARGE SCALE GENOMIC DNA]</scope>
    <source>
        <strain evidence="1 2">DJM-731 SS1</strain>
    </source>
</reference>
<sequence length="51" mass="6005">SIELWTPNSQEWKTTEQSIYYREYNKALDSLKSLVVQHLFELEKLNLCGTG</sequence>
<dbReference type="AlphaFoldDB" id="M5FYI9"/>
<evidence type="ECO:0000313" key="1">
    <source>
        <dbReference type="EMBL" id="EJU00935.1"/>
    </source>
</evidence>
<dbReference type="OrthoDB" id="2676448at2759"/>
<dbReference type="GeneID" id="63689531"/>
<proteinExistence type="predicted"/>
<feature type="non-terminal residue" evidence="1">
    <location>
        <position position="1"/>
    </location>
</feature>
<organism evidence="1 2">
    <name type="scientific">Dacryopinax primogenitus (strain DJM 731)</name>
    <name type="common">Brown rot fungus</name>
    <dbReference type="NCBI Taxonomy" id="1858805"/>
    <lineage>
        <taxon>Eukaryota</taxon>
        <taxon>Fungi</taxon>
        <taxon>Dikarya</taxon>
        <taxon>Basidiomycota</taxon>
        <taxon>Agaricomycotina</taxon>
        <taxon>Dacrymycetes</taxon>
        <taxon>Dacrymycetales</taxon>
        <taxon>Dacrymycetaceae</taxon>
        <taxon>Dacryopinax</taxon>
    </lineage>
</organism>
<gene>
    <name evidence="1" type="ORF">DACRYDRAFT_39913</name>
</gene>
<dbReference type="Proteomes" id="UP000030653">
    <property type="component" value="Unassembled WGS sequence"/>
</dbReference>
<evidence type="ECO:0000313" key="2">
    <source>
        <dbReference type="Proteomes" id="UP000030653"/>
    </source>
</evidence>
<dbReference type="EMBL" id="JH795865">
    <property type="protein sequence ID" value="EJU00935.1"/>
    <property type="molecule type" value="Genomic_DNA"/>
</dbReference>
<protein>
    <submittedName>
        <fullName evidence="1">Uncharacterized protein</fullName>
    </submittedName>
</protein>
<accession>M5FYI9</accession>
<name>M5FYI9_DACPD</name>